<accession>A0A6J4UVG3</accession>
<feature type="compositionally biased region" description="Basic and acidic residues" evidence="1">
    <location>
        <begin position="91"/>
        <end position="103"/>
    </location>
</feature>
<name>A0A6J4UVG3_9BACT</name>
<organism evidence="2">
    <name type="scientific">uncultured Thermomicrobiales bacterium</name>
    <dbReference type="NCBI Taxonomy" id="1645740"/>
    <lineage>
        <taxon>Bacteria</taxon>
        <taxon>Pseudomonadati</taxon>
        <taxon>Thermomicrobiota</taxon>
        <taxon>Thermomicrobia</taxon>
        <taxon>Thermomicrobiales</taxon>
        <taxon>environmental samples</taxon>
    </lineage>
</organism>
<feature type="non-terminal residue" evidence="2">
    <location>
        <position position="142"/>
    </location>
</feature>
<gene>
    <name evidence="2" type="ORF">AVDCRST_MAG49-2575</name>
</gene>
<reference evidence="2" key="1">
    <citation type="submission" date="2020-02" db="EMBL/GenBank/DDBJ databases">
        <authorList>
            <person name="Meier V. D."/>
        </authorList>
    </citation>
    <scope>NUCLEOTIDE SEQUENCE</scope>
    <source>
        <strain evidence="2">AVDCRST_MAG49</strain>
    </source>
</reference>
<sequence>DPVSVSPNGAGAARTRRHGGAPAHGRDRRRPEGDDRAADRGAGRRGHPGGAGGVPGRGGRHHGGGRRRRGAARRADAGPERLGGAPAAPRRPGDPGDAGDRHLGRLRPARAPPAAGGRPGPVRRQALRHRHADRHRSRVGEL</sequence>
<evidence type="ECO:0000256" key="1">
    <source>
        <dbReference type="SAM" id="MobiDB-lite"/>
    </source>
</evidence>
<feature type="compositionally biased region" description="Basic residues" evidence="1">
    <location>
        <begin position="58"/>
        <end position="72"/>
    </location>
</feature>
<protein>
    <submittedName>
        <fullName evidence="2">Uncharacterized protein</fullName>
    </submittedName>
</protein>
<evidence type="ECO:0000313" key="2">
    <source>
        <dbReference type="EMBL" id="CAA9561026.1"/>
    </source>
</evidence>
<dbReference type="EMBL" id="CADCWG010000163">
    <property type="protein sequence ID" value="CAA9561026.1"/>
    <property type="molecule type" value="Genomic_DNA"/>
</dbReference>
<feature type="compositionally biased region" description="Gly residues" evidence="1">
    <location>
        <begin position="48"/>
        <end position="57"/>
    </location>
</feature>
<feature type="non-terminal residue" evidence="2">
    <location>
        <position position="1"/>
    </location>
</feature>
<dbReference type="AlphaFoldDB" id="A0A6J4UVG3"/>
<feature type="region of interest" description="Disordered" evidence="1">
    <location>
        <begin position="1"/>
        <end position="142"/>
    </location>
</feature>
<proteinExistence type="predicted"/>
<feature type="compositionally biased region" description="Low complexity" evidence="1">
    <location>
        <begin position="80"/>
        <end position="90"/>
    </location>
</feature>
<feature type="compositionally biased region" description="Basic residues" evidence="1">
    <location>
        <begin position="125"/>
        <end position="142"/>
    </location>
</feature>
<feature type="compositionally biased region" description="Basic and acidic residues" evidence="1">
    <location>
        <begin position="29"/>
        <end position="42"/>
    </location>
</feature>